<protein>
    <submittedName>
        <fullName evidence="1">Uncharacterized protein</fullName>
    </submittedName>
</protein>
<accession>A6G3M4</accession>
<sequence>MGVTASAGVFWGSGTTVSFVKGARTGAGALAGVGDPLEDGVTLKAKYSANADGAWDLAAGDGLVDRLAVDPEESGELFGLEELREVA</sequence>
<evidence type="ECO:0000313" key="1">
    <source>
        <dbReference type="EMBL" id="EDM79631.1"/>
    </source>
</evidence>
<comment type="caution">
    <text evidence="1">The sequence shown here is derived from an EMBL/GenBank/DDBJ whole genome shotgun (WGS) entry which is preliminary data.</text>
</comment>
<dbReference type="EMBL" id="ABCS01000018">
    <property type="protein sequence ID" value="EDM79631.1"/>
    <property type="molecule type" value="Genomic_DNA"/>
</dbReference>
<name>A6G3M4_9BACT</name>
<proteinExistence type="predicted"/>
<gene>
    <name evidence="1" type="ORF">PPSIR1_21424</name>
</gene>
<keyword evidence="2" id="KW-1185">Reference proteome</keyword>
<organism evidence="1 2">
    <name type="scientific">Plesiocystis pacifica SIR-1</name>
    <dbReference type="NCBI Taxonomy" id="391625"/>
    <lineage>
        <taxon>Bacteria</taxon>
        <taxon>Pseudomonadati</taxon>
        <taxon>Myxococcota</taxon>
        <taxon>Polyangia</taxon>
        <taxon>Nannocystales</taxon>
        <taxon>Nannocystaceae</taxon>
        <taxon>Plesiocystis</taxon>
    </lineage>
</organism>
<evidence type="ECO:0000313" key="2">
    <source>
        <dbReference type="Proteomes" id="UP000005801"/>
    </source>
</evidence>
<reference evidence="1 2" key="1">
    <citation type="submission" date="2007-06" db="EMBL/GenBank/DDBJ databases">
        <authorList>
            <person name="Shimkets L."/>
            <person name="Ferriera S."/>
            <person name="Johnson J."/>
            <person name="Kravitz S."/>
            <person name="Beeson K."/>
            <person name="Sutton G."/>
            <person name="Rogers Y.-H."/>
            <person name="Friedman R."/>
            <person name="Frazier M."/>
            <person name="Venter J.C."/>
        </authorList>
    </citation>
    <scope>NUCLEOTIDE SEQUENCE [LARGE SCALE GENOMIC DNA]</scope>
    <source>
        <strain evidence="1 2">SIR-1</strain>
    </source>
</reference>
<dbReference type="AlphaFoldDB" id="A6G3M4"/>
<dbReference type="Proteomes" id="UP000005801">
    <property type="component" value="Unassembled WGS sequence"/>
</dbReference>